<evidence type="ECO:0000256" key="2">
    <source>
        <dbReference type="ARBA" id="ARBA00049748"/>
    </source>
</evidence>
<evidence type="ECO:0000313" key="5">
    <source>
        <dbReference type="Proteomes" id="UP000823872"/>
    </source>
</evidence>
<dbReference type="PANTHER" id="PTHR46949">
    <property type="entry name" value="LEUCINE REPEAT ADAPTER PROTEIN 25"/>
    <property type="match status" value="1"/>
</dbReference>
<evidence type="ECO:0000256" key="1">
    <source>
        <dbReference type="ARBA" id="ARBA00038125"/>
    </source>
</evidence>
<dbReference type="PANTHER" id="PTHR46949:SF3">
    <property type="entry name" value="PROTEIN FAM89A"/>
    <property type="match status" value="1"/>
</dbReference>
<evidence type="ECO:0000256" key="3">
    <source>
        <dbReference type="SAM" id="MobiDB-lite"/>
    </source>
</evidence>
<dbReference type="GeneTree" id="ENSGT00940000153370"/>
<feature type="region of interest" description="Disordered" evidence="3">
    <location>
        <begin position="85"/>
        <end position="110"/>
    </location>
</feature>
<feature type="compositionally biased region" description="Basic and acidic residues" evidence="3">
    <location>
        <begin position="91"/>
        <end position="101"/>
    </location>
</feature>
<keyword evidence="5" id="KW-1185">Reference proteome</keyword>
<dbReference type="Ensembl" id="ENSFCTT00005036490.1">
    <property type="protein sequence ID" value="ENSFCTP00005025266.1"/>
    <property type="gene ID" value="ENSFCTG00005012874.1"/>
</dbReference>
<reference evidence="4" key="3">
    <citation type="submission" date="2025-09" db="UniProtKB">
        <authorList>
            <consortium name="Ensembl"/>
        </authorList>
    </citation>
    <scope>IDENTIFICATION</scope>
    <source>
        <strain evidence="4">breed Abyssinian</strain>
    </source>
</reference>
<sequence>MPGIVPLIETPTLKWARSEKRYTFEQGLLVSRGQVGLRQLDMSLLCQLYSLYESIQEYKGACQAASSPDCTYGLENGFFEEEEDYFQEQNTLHDGRERGPPRDLPLPVSPLSSSDWILESI</sequence>
<reference evidence="4" key="2">
    <citation type="submission" date="2025-08" db="UniProtKB">
        <authorList>
            <consortium name="Ensembl"/>
        </authorList>
    </citation>
    <scope>IDENTIFICATION</scope>
    <source>
        <strain evidence="4">breed Abyssinian</strain>
    </source>
</reference>
<protein>
    <recommendedName>
        <fullName evidence="2">Protein FAM89A</fullName>
    </recommendedName>
</protein>
<dbReference type="Proteomes" id="UP000823872">
    <property type="component" value="Chromosome D2"/>
</dbReference>
<reference evidence="4 5" key="1">
    <citation type="submission" date="2021-02" db="EMBL/GenBank/DDBJ databases">
        <title>Safari Cat Assemblies.</title>
        <authorList>
            <person name="Bredemeyer K.R."/>
            <person name="Murphy W.J."/>
        </authorList>
    </citation>
    <scope>NUCLEOTIDE SEQUENCE [LARGE SCALE GENOMIC DNA]</scope>
</reference>
<organism evidence="4 5">
    <name type="scientific">Felis catus</name>
    <name type="common">Cat</name>
    <name type="synonym">Felis silvestris catus</name>
    <dbReference type="NCBI Taxonomy" id="9685"/>
    <lineage>
        <taxon>Eukaryota</taxon>
        <taxon>Metazoa</taxon>
        <taxon>Chordata</taxon>
        <taxon>Craniata</taxon>
        <taxon>Vertebrata</taxon>
        <taxon>Euteleostomi</taxon>
        <taxon>Mammalia</taxon>
        <taxon>Eutheria</taxon>
        <taxon>Laurasiatheria</taxon>
        <taxon>Carnivora</taxon>
        <taxon>Feliformia</taxon>
        <taxon>Felidae</taxon>
        <taxon>Felinae</taxon>
        <taxon>Felis</taxon>
    </lineage>
</organism>
<comment type="similarity">
    <text evidence="1">Belongs to the FAM89 family.</text>
</comment>
<proteinExistence type="inferred from homology"/>
<name>A0ABI7XRT7_FELCA</name>
<evidence type="ECO:0000313" key="4">
    <source>
        <dbReference type="Ensembl" id="ENSFCTP00005025266.1"/>
    </source>
</evidence>
<accession>A0ABI7XRT7</accession>